<feature type="compositionally biased region" description="Polar residues" evidence="1">
    <location>
        <begin position="169"/>
        <end position="187"/>
    </location>
</feature>
<name>A0A3B0XAZ2_9ZZZZ</name>
<dbReference type="Gene3D" id="3.30.160.670">
    <property type="match status" value="1"/>
</dbReference>
<gene>
    <name evidence="3" type="ORF">MNBD_GAMMA10-1710</name>
</gene>
<reference evidence="3" key="1">
    <citation type="submission" date="2018-06" db="EMBL/GenBank/DDBJ databases">
        <authorList>
            <person name="Zhirakovskaya E."/>
        </authorList>
    </citation>
    <scope>NUCLEOTIDE SEQUENCE</scope>
</reference>
<accession>A0A3B0XAZ2</accession>
<protein>
    <recommendedName>
        <fullName evidence="2">DUF4136 domain-containing protein</fullName>
    </recommendedName>
</protein>
<dbReference type="Pfam" id="PF13590">
    <property type="entry name" value="DUF4136"/>
    <property type="match status" value="1"/>
</dbReference>
<proteinExistence type="predicted"/>
<dbReference type="EMBL" id="UOFJ01000181">
    <property type="protein sequence ID" value="VAW65485.1"/>
    <property type="molecule type" value="Genomic_DNA"/>
</dbReference>
<dbReference type="InterPro" id="IPR025411">
    <property type="entry name" value="DUF4136"/>
</dbReference>
<evidence type="ECO:0000313" key="3">
    <source>
        <dbReference type="EMBL" id="VAW65485.1"/>
    </source>
</evidence>
<evidence type="ECO:0000259" key="2">
    <source>
        <dbReference type="Pfam" id="PF13590"/>
    </source>
</evidence>
<dbReference type="PROSITE" id="PS51257">
    <property type="entry name" value="PROKAR_LIPOPROTEIN"/>
    <property type="match status" value="1"/>
</dbReference>
<organism evidence="3">
    <name type="scientific">hydrothermal vent metagenome</name>
    <dbReference type="NCBI Taxonomy" id="652676"/>
    <lineage>
        <taxon>unclassified sequences</taxon>
        <taxon>metagenomes</taxon>
        <taxon>ecological metagenomes</taxon>
    </lineage>
</organism>
<feature type="domain" description="DUF4136" evidence="2">
    <location>
        <begin position="28"/>
        <end position="192"/>
    </location>
</feature>
<dbReference type="AlphaFoldDB" id="A0A3B0XAZ2"/>
<sequence length="204" mass="22769">MGWHKTMLRSILLLTSMLWLSSCSTLSVSYDYNPDIDFRQLKTYDWIAFPEDIPVNELDRARFIKAVEANLTGKGFTKNAADPDFLIATHFGTESRIDITNWGYSYAPNTYYTGYGYGHHGYGHDGGYATTGGVNVYEYEQGTLILDFIDTDNKKLMWRATAKAIISPASTPQKQTEKINSGVQEILSSFPPPSSPTPNAEIDG</sequence>
<feature type="region of interest" description="Disordered" evidence="1">
    <location>
        <begin position="169"/>
        <end position="204"/>
    </location>
</feature>
<evidence type="ECO:0000256" key="1">
    <source>
        <dbReference type="SAM" id="MobiDB-lite"/>
    </source>
</evidence>